<evidence type="ECO:0000256" key="3">
    <source>
        <dbReference type="ARBA" id="ARBA00022490"/>
    </source>
</evidence>
<accession>A0AA34RCK9</accession>
<dbReference type="InterPro" id="IPR006935">
    <property type="entry name" value="Helicase/UvrB_N"/>
</dbReference>
<dbReference type="SUPFAM" id="SSF46600">
    <property type="entry name" value="C-terminal UvrC-binding domain of UvrB"/>
    <property type="match status" value="1"/>
</dbReference>
<dbReference type="Proteomes" id="UP000008305">
    <property type="component" value="Chromosome"/>
</dbReference>
<dbReference type="PROSITE" id="PS50151">
    <property type="entry name" value="UVR"/>
    <property type="match status" value="1"/>
</dbReference>
<evidence type="ECO:0000256" key="2">
    <source>
        <dbReference type="ARBA" id="ARBA00008533"/>
    </source>
</evidence>
<organism evidence="18 19">
    <name type="scientific">Chlamydia pecorum (strain ATCC VR-628 / DSM 29919 / E58)</name>
    <name type="common">Chlamydophila pecorum</name>
    <dbReference type="NCBI Taxonomy" id="331635"/>
    <lineage>
        <taxon>Bacteria</taxon>
        <taxon>Pseudomonadati</taxon>
        <taxon>Chlamydiota</taxon>
        <taxon>Chlamydiia</taxon>
        <taxon>Chlamydiales</taxon>
        <taxon>Chlamydiaceae</taxon>
        <taxon>Chlamydia/Chlamydophila group</taxon>
        <taxon>Chlamydia</taxon>
    </lineage>
</organism>
<feature type="domain" description="Helicase C-terminal" evidence="17">
    <location>
        <begin position="434"/>
        <end position="597"/>
    </location>
</feature>
<evidence type="ECO:0000256" key="1">
    <source>
        <dbReference type="ARBA" id="ARBA00004496"/>
    </source>
</evidence>
<dbReference type="Gene3D" id="3.40.50.300">
    <property type="entry name" value="P-loop containing nucleotide triphosphate hydrolases"/>
    <property type="match status" value="3"/>
</dbReference>
<evidence type="ECO:0000256" key="12">
    <source>
        <dbReference type="ARBA" id="ARBA00029504"/>
    </source>
</evidence>
<comment type="function">
    <text evidence="13">The UvrABC repair system catalyzes the recognition and processing of DNA lesions. A damage recognition complex composed of 2 UvrA and 2 UvrB subunits scans DNA for abnormalities. Upon binding of the UvrA(2)B(2) complex to a putative damaged site, the DNA wraps around one UvrB monomer. DNA wrap is dependent on ATP binding by UvrB and probably causes local melting of the DNA helix, facilitating insertion of UvrB beta-hairpin between the DNA strands. Then UvrB probes one DNA strand for the presence of a lesion. If a lesion is found the UvrA subunits dissociate and the UvrB-DNA preincision complex is formed. This complex is subsequently bound by UvrC and the second UvrB is released. If no lesion is found, the DNA wraps around the other UvrB subunit that will check the other stand for damage.</text>
</comment>
<dbReference type="PROSITE" id="PS51194">
    <property type="entry name" value="HELICASE_CTER"/>
    <property type="match status" value="1"/>
</dbReference>
<keyword evidence="19" id="KW-1185">Reference proteome</keyword>
<keyword evidence="5 13" id="KW-0227">DNA damage</keyword>
<protein>
    <recommendedName>
        <fullName evidence="12 13">UvrABC system protein B</fullName>
        <shortName evidence="13">Protein UvrB</shortName>
    </recommendedName>
    <alternativeName>
        <fullName evidence="13">Excinuclease ABC subunit B</fullName>
    </alternativeName>
</protein>
<dbReference type="GO" id="GO:0006289">
    <property type="term" value="P:nucleotide-excision repair"/>
    <property type="evidence" value="ECO:0007669"/>
    <property type="project" value="UniProtKB-UniRule"/>
</dbReference>
<keyword evidence="6 13" id="KW-0228">DNA excision</keyword>
<gene>
    <name evidence="13 18" type="primary">uvrB</name>
    <name evidence="18" type="ordered locus">G5S_0241</name>
</gene>
<comment type="subunit">
    <text evidence="11 13 14">Forms a heterotetramer with UvrA during the search for lesions. Interacts with UvrC in an incision complex.</text>
</comment>
<dbReference type="GO" id="GO:0009381">
    <property type="term" value="F:excinuclease ABC activity"/>
    <property type="evidence" value="ECO:0007669"/>
    <property type="project" value="UniProtKB-UniRule"/>
</dbReference>
<evidence type="ECO:0000259" key="15">
    <source>
        <dbReference type="PROSITE" id="PS50151"/>
    </source>
</evidence>
<name>A0AA34RCK9_CHLPE</name>
<dbReference type="InterPro" id="IPR014001">
    <property type="entry name" value="Helicase_ATP-bd"/>
</dbReference>
<evidence type="ECO:0000256" key="7">
    <source>
        <dbReference type="ARBA" id="ARBA00022840"/>
    </source>
</evidence>
<proteinExistence type="inferred from homology"/>
<feature type="short sequence motif" description="Beta-hairpin" evidence="13">
    <location>
        <begin position="99"/>
        <end position="122"/>
    </location>
</feature>
<keyword evidence="8 13" id="KW-0267">Excision nuclease</keyword>
<evidence type="ECO:0000313" key="19">
    <source>
        <dbReference type="Proteomes" id="UP000008305"/>
    </source>
</evidence>
<dbReference type="HAMAP" id="MF_00204">
    <property type="entry name" value="UvrB"/>
    <property type="match status" value="1"/>
</dbReference>
<evidence type="ECO:0000256" key="11">
    <source>
        <dbReference type="ARBA" id="ARBA00026033"/>
    </source>
</evidence>
<evidence type="ECO:0000256" key="8">
    <source>
        <dbReference type="ARBA" id="ARBA00022881"/>
    </source>
</evidence>
<dbReference type="GO" id="GO:0009380">
    <property type="term" value="C:excinuclease repair complex"/>
    <property type="evidence" value="ECO:0007669"/>
    <property type="project" value="InterPro"/>
</dbReference>
<evidence type="ECO:0000256" key="10">
    <source>
        <dbReference type="ARBA" id="ARBA00023236"/>
    </source>
</evidence>
<dbReference type="CDD" id="cd17916">
    <property type="entry name" value="DEXHc_UvrB"/>
    <property type="match status" value="1"/>
</dbReference>
<evidence type="ECO:0000256" key="14">
    <source>
        <dbReference type="RuleBase" id="RU003587"/>
    </source>
</evidence>
<comment type="similarity">
    <text evidence="2 13 14">Belongs to the UvrB family.</text>
</comment>
<feature type="binding site" evidence="13">
    <location>
        <begin position="46"/>
        <end position="53"/>
    </location>
    <ligand>
        <name>ATP</name>
        <dbReference type="ChEBI" id="CHEBI:30616"/>
    </ligand>
</feature>
<dbReference type="NCBIfam" id="TIGR00631">
    <property type="entry name" value="uvrb"/>
    <property type="match status" value="1"/>
</dbReference>
<dbReference type="InterPro" id="IPR001943">
    <property type="entry name" value="UVR_dom"/>
</dbReference>
<dbReference type="InterPro" id="IPR004807">
    <property type="entry name" value="UvrB"/>
</dbReference>
<dbReference type="SUPFAM" id="SSF52540">
    <property type="entry name" value="P-loop containing nucleoside triphosphate hydrolases"/>
    <property type="match status" value="2"/>
</dbReference>
<dbReference type="Pfam" id="PF02151">
    <property type="entry name" value="UVR"/>
    <property type="match status" value="1"/>
</dbReference>
<dbReference type="NCBIfam" id="NF003673">
    <property type="entry name" value="PRK05298.1"/>
    <property type="match status" value="1"/>
</dbReference>
<dbReference type="GO" id="GO:0009432">
    <property type="term" value="P:SOS response"/>
    <property type="evidence" value="ECO:0007669"/>
    <property type="project" value="UniProtKB-UniRule"/>
</dbReference>
<dbReference type="KEGG" id="cpm:G5S_0241"/>
<dbReference type="PROSITE" id="PS51192">
    <property type="entry name" value="HELICASE_ATP_BIND_1"/>
    <property type="match status" value="1"/>
</dbReference>
<dbReference type="InterPro" id="IPR001650">
    <property type="entry name" value="Helicase_C-like"/>
</dbReference>
<evidence type="ECO:0000259" key="16">
    <source>
        <dbReference type="PROSITE" id="PS51192"/>
    </source>
</evidence>
<dbReference type="Pfam" id="PF12344">
    <property type="entry name" value="UvrB"/>
    <property type="match status" value="1"/>
</dbReference>
<dbReference type="InterPro" id="IPR024759">
    <property type="entry name" value="UvrB_YAD/RRR_dom"/>
</dbReference>
<evidence type="ECO:0000256" key="13">
    <source>
        <dbReference type="HAMAP-Rule" id="MF_00204"/>
    </source>
</evidence>
<dbReference type="AlphaFoldDB" id="A0AA34RCK9"/>
<dbReference type="InterPro" id="IPR041471">
    <property type="entry name" value="UvrB_inter"/>
</dbReference>
<feature type="domain" description="Helicase ATP-binding" evidence="16">
    <location>
        <begin position="33"/>
        <end position="181"/>
    </location>
</feature>
<dbReference type="PANTHER" id="PTHR24029:SF0">
    <property type="entry name" value="UVRABC SYSTEM PROTEIN B"/>
    <property type="match status" value="1"/>
</dbReference>
<keyword evidence="3 13" id="KW-0963">Cytoplasm</keyword>
<dbReference type="GO" id="GO:0003677">
    <property type="term" value="F:DNA binding"/>
    <property type="evidence" value="ECO:0007669"/>
    <property type="project" value="UniProtKB-UniRule"/>
</dbReference>
<evidence type="ECO:0000259" key="17">
    <source>
        <dbReference type="PROSITE" id="PS51194"/>
    </source>
</evidence>
<dbReference type="Pfam" id="PF00271">
    <property type="entry name" value="Helicase_C"/>
    <property type="match status" value="1"/>
</dbReference>
<dbReference type="InterPro" id="IPR027417">
    <property type="entry name" value="P-loop_NTPase"/>
</dbReference>
<dbReference type="GO" id="GO:0005524">
    <property type="term" value="F:ATP binding"/>
    <property type="evidence" value="ECO:0007669"/>
    <property type="project" value="UniProtKB-UniRule"/>
</dbReference>
<dbReference type="EMBL" id="CP002608">
    <property type="protein sequence ID" value="AEB41255.1"/>
    <property type="molecule type" value="Genomic_DNA"/>
</dbReference>
<dbReference type="SMART" id="SM00490">
    <property type="entry name" value="HELICc"/>
    <property type="match status" value="1"/>
</dbReference>
<dbReference type="Gene3D" id="4.10.860.10">
    <property type="entry name" value="UVR domain"/>
    <property type="match status" value="1"/>
</dbReference>
<dbReference type="PANTHER" id="PTHR24029">
    <property type="entry name" value="UVRABC SYSTEM PROTEIN B"/>
    <property type="match status" value="1"/>
</dbReference>
<dbReference type="GO" id="GO:0016887">
    <property type="term" value="F:ATP hydrolysis activity"/>
    <property type="evidence" value="ECO:0007669"/>
    <property type="project" value="InterPro"/>
</dbReference>
<dbReference type="SMART" id="SM00487">
    <property type="entry name" value="DEXDc"/>
    <property type="match status" value="1"/>
</dbReference>
<evidence type="ECO:0000313" key="18">
    <source>
        <dbReference type="EMBL" id="AEB41255.1"/>
    </source>
</evidence>
<evidence type="ECO:0000256" key="4">
    <source>
        <dbReference type="ARBA" id="ARBA00022741"/>
    </source>
</evidence>
<keyword evidence="9 13" id="KW-0234">DNA repair</keyword>
<comment type="subcellular location">
    <subcellularLocation>
        <location evidence="1 13 14">Cytoplasm</location>
    </subcellularLocation>
</comment>
<dbReference type="CDD" id="cd18790">
    <property type="entry name" value="SF2_C_UvrB"/>
    <property type="match status" value="1"/>
</dbReference>
<feature type="domain" description="UVR" evidence="15">
    <location>
        <begin position="623"/>
        <end position="658"/>
    </location>
</feature>
<reference evidence="18 19" key="1">
    <citation type="journal article" date="2011" name="J. Bacteriol.">
        <title>Genome sequence of the obligate intracellular animal pathogen Chlamydia pecorum E58.</title>
        <authorList>
            <person name="Mojica S."/>
            <person name="Huot Creasy H."/>
            <person name="Daugherty S."/>
            <person name="Read T.D."/>
            <person name="Kim T."/>
            <person name="Kaltenboeck B."/>
            <person name="Bavoil P."/>
            <person name="Myers G.S."/>
        </authorList>
    </citation>
    <scope>NUCLEOTIDE SEQUENCE [LARGE SCALE GENOMIC DNA]</scope>
    <source>
        <strain evidence="18 19">E58</strain>
    </source>
</reference>
<comment type="domain">
    <text evidence="13">The beta-hairpin motif is involved in DNA binding.</text>
</comment>
<evidence type="ECO:0000256" key="6">
    <source>
        <dbReference type="ARBA" id="ARBA00022769"/>
    </source>
</evidence>
<evidence type="ECO:0000256" key="9">
    <source>
        <dbReference type="ARBA" id="ARBA00023204"/>
    </source>
</evidence>
<dbReference type="InterPro" id="IPR036876">
    <property type="entry name" value="UVR_dom_sf"/>
</dbReference>
<dbReference type="Pfam" id="PF17757">
    <property type="entry name" value="UvrB_inter"/>
    <property type="match status" value="1"/>
</dbReference>
<keyword evidence="10 13" id="KW-0742">SOS response</keyword>
<sequence length="663" mass="75363">MAGFAEFLSMTFHLHSPFQPCGDQPEAIAKLCSGLKENVRAQVLLGATGSGKTFTIANVIAQANLPTLVLAHNKTLAAQLYQEFREFFPENAVEYFISYYDYYQPEAYIARSDTYIEKSLLINDEIDKLRLSATRSILERRDTLIVSSVSCIYGIGSPENYLSMTLELQVGKAYPRDLLTSQLAKMHYQASPLPQRSAFRELGSVLDVFPAYENQALRLEFANDTLVSIDICDPLTMLPQSSTTQTILYPGSHYVTPEAIREYAVRSIREELEERLKFFETRPVEQERLFQRTTHDIEMIKEIGFCKGIENYSRHFTGAPPGAPPACLLDYFPEEFLLIVDESHQTLPQIRAMYRGDRSRKEALVEYGFRLPSAFDNRPLTYEEAQKYFRKVIYVSATPGDTELKKSQGHIVEQILRPTGIPDPLPEIRPATGQVDDLLEEIRVRLAKTHEKILVISLTKKLAEEIAVFLNELEIPAAYLHADIETAERTHILADLRTGKIDVLIGVNLLREGLDLPEVSLVAILDADKEGFLRSTSSLIQFCGRAARNVHGKVIFYADKKTPAIEATLKEAARRRQIQIAYNKKHNLTPRPIIKAVFSNPIPQGTKKDPFPQEQELSQEELEKLIKKNEKLMLLAAEEFRFEDAAKYRDLIHSYKKRLLELS</sequence>
<evidence type="ECO:0000256" key="5">
    <source>
        <dbReference type="ARBA" id="ARBA00022763"/>
    </source>
</evidence>
<keyword evidence="7 13" id="KW-0067">ATP-binding</keyword>
<keyword evidence="4 13" id="KW-0547">Nucleotide-binding</keyword>
<dbReference type="Pfam" id="PF04851">
    <property type="entry name" value="ResIII"/>
    <property type="match status" value="1"/>
</dbReference>
<dbReference type="GO" id="GO:0005737">
    <property type="term" value="C:cytoplasm"/>
    <property type="evidence" value="ECO:0007669"/>
    <property type="project" value="UniProtKB-SubCell"/>
</dbReference>